<dbReference type="Proteomes" id="UP000546031">
    <property type="component" value="Unassembled WGS sequence"/>
</dbReference>
<dbReference type="AlphaFoldDB" id="A0A850HJ23"/>
<sequence>MNAIYSMTLDTHEPISGNPLIGVQTFEVVQHTAFADGLILAIHAKRNAADQWQLISREPVDLEVCLPIPAYEAVAMIDDSESPWFAEIRGEQTESEETCFSKYLKD</sequence>
<proteinExistence type="predicted"/>
<comment type="caution">
    <text evidence="1">The sequence shown here is derived from an EMBL/GenBank/DDBJ whole genome shotgun (WGS) entry which is preliminary data.</text>
</comment>
<evidence type="ECO:0000313" key="1">
    <source>
        <dbReference type="EMBL" id="NVE95982.1"/>
    </source>
</evidence>
<keyword evidence="2" id="KW-1185">Reference proteome</keyword>
<accession>A0A850HJ23</accession>
<evidence type="ECO:0000313" key="2">
    <source>
        <dbReference type="Proteomes" id="UP000546031"/>
    </source>
</evidence>
<dbReference type="EMBL" id="JABWTA010000001">
    <property type="protein sequence ID" value="NVE95982.1"/>
    <property type="molecule type" value="Genomic_DNA"/>
</dbReference>
<reference evidence="1 2" key="1">
    <citation type="submission" date="2020-06" db="EMBL/GenBank/DDBJ databases">
        <title>Altererythrobacter lutimaris sp. nov., a marine bacterium isolated from a tidal flat.</title>
        <authorList>
            <person name="Kim D."/>
            <person name="Yoo Y."/>
            <person name="Kim J.-J."/>
        </authorList>
    </citation>
    <scope>NUCLEOTIDE SEQUENCE [LARGE SCALE GENOMIC DNA]</scope>
    <source>
        <strain evidence="1 2">JGD-16</strain>
    </source>
</reference>
<gene>
    <name evidence="1" type="ORF">HUO12_13840</name>
</gene>
<organism evidence="1 2">
    <name type="scientific">Altererythrobacter lutimaris</name>
    <dbReference type="NCBI Taxonomy" id="2743979"/>
    <lineage>
        <taxon>Bacteria</taxon>
        <taxon>Pseudomonadati</taxon>
        <taxon>Pseudomonadota</taxon>
        <taxon>Alphaproteobacteria</taxon>
        <taxon>Sphingomonadales</taxon>
        <taxon>Erythrobacteraceae</taxon>
        <taxon>Altererythrobacter</taxon>
    </lineage>
</organism>
<protein>
    <submittedName>
        <fullName evidence="1">Uncharacterized protein</fullName>
    </submittedName>
</protein>
<name>A0A850HJ23_9SPHN</name>